<reference evidence="3" key="1">
    <citation type="submission" date="2015-05" db="EMBL/GenBank/DDBJ databases">
        <title>Draft genome of Nitrosomonas communis strain Nm2.</title>
        <authorList>
            <person name="Kozlowski J.A."/>
            <person name="Kits K.D."/>
            <person name="Stein L.Y."/>
        </authorList>
    </citation>
    <scope>NUCLEOTIDE SEQUENCE [LARGE SCALE GENOMIC DNA]</scope>
    <source>
        <strain evidence="3">Nm2</strain>
    </source>
</reference>
<reference evidence="1 3" key="2">
    <citation type="journal article" date="2016" name="Genome Announc.">
        <title>Genome Sequence of Nitrosomonas communis Strain Nm2, a Mesophilic Ammonia-Oxidizing Bacterium Isolated from Mediterranean Soil.</title>
        <authorList>
            <person name="Kozlowski J.A."/>
            <person name="Kits K.D."/>
            <person name="Stein L.Y."/>
        </authorList>
    </citation>
    <scope>NUCLEOTIDE SEQUENCE [LARGE SCALE GENOMIC DNA]</scope>
    <source>
        <strain evidence="1 3">Nm2</strain>
    </source>
</reference>
<dbReference type="EMBL" id="VNHT01000018">
    <property type="protein sequence ID" value="TYP89275.1"/>
    <property type="molecule type" value="Genomic_DNA"/>
</dbReference>
<evidence type="ECO:0000313" key="4">
    <source>
        <dbReference type="Proteomes" id="UP000324176"/>
    </source>
</evidence>
<dbReference type="Proteomes" id="UP000324176">
    <property type="component" value="Unassembled WGS sequence"/>
</dbReference>
<dbReference type="PATRIC" id="fig|44574.3.peg.3204"/>
<keyword evidence="3" id="KW-1185">Reference proteome</keyword>
<evidence type="ECO:0000313" key="1">
    <source>
        <dbReference type="EMBL" id="AKH38529.1"/>
    </source>
</evidence>
<dbReference type="Proteomes" id="UP000034156">
    <property type="component" value="Chromosome"/>
</dbReference>
<gene>
    <name evidence="1" type="ORF">AAW31_13165</name>
    <name evidence="2" type="ORF">BCL69_101850</name>
</gene>
<dbReference type="EMBL" id="CP011451">
    <property type="protein sequence ID" value="AKH38529.1"/>
    <property type="molecule type" value="Genomic_DNA"/>
</dbReference>
<organism evidence="1 3">
    <name type="scientific">Nitrosomonas communis</name>
    <dbReference type="NCBI Taxonomy" id="44574"/>
    <lineage>
        <taxon>Bacteria</taxon>
        <taxon>Pseudomonadati</taxon>
        <taxon>Pseudomonadota</taxon>
        <taxon>Betaproteobacteria</taxon>
        <taxon>Nitrosomonadales</taxon>
        <taxon>Nitrosomonadaceae</taxon>
        <taxon>Nitrosomonas</taxon>
    </lineage>
</organism>
<accession>A0A0F7KI58</accession>
<dbReference type="KEGG" id="nco:AAW31_13165"/>
<evidence type="ECO:0000313" key="3">
    <source>
        <dbReference type="Proteomes" id="UP000034156"/>
    </source>
</evidence>
<proteinExistence type="predicted"/>
<dbReference type="AlphaFoldDB" id="A0A0F7KI58"/>
<dbReference type="OrthoDB" id="5522116at2"/>
<sequence length="214" mass="24286">MTSLISTLLLLFLLFPPLSWSEDAYFYENILSIEEVSVPPGKVVNAKFKLAEDGRWDLLQYQYAEEQKQKEVKQIAFGFDSGFCFGYCNTHVLINPYKIILTKIPNRLNSADEQLPNIITEVTQSLDSWSALVKLIDFSSFESLPDTIGCPGCADAPSYFIQIDYDNKNKRIVFEEQDAPSGELFVRLNQILLEQDANLQLGIEKLFRVQAGTP</sequence>
<evidence type="ECO:0000313" key="2">
    <source>
        <dbReference type="EMBL" id="TYP89275.1"/>
    </source>
</evidence>
<name>A0A0F7KI58_9PROT</name>
<reference evidence="2 4" key="3">
    <citation type="submission" date="2019-07" db="EMBL/GenBank/DDBJ databases">
        <title>Active sludge and wastewater microbial communities from Klosterneuburg, Austria.</title>
        <authorList>
            <person name="Wagner M."/>
        </authorList>
    </citation>
    <scope>NUCLEOTIDE SEQUENCE [LARGE SCALE GENOMIC DNA]</scope>
    <source>
        <strain evidence="2 4">Nm2</strain>
    </source>
</reference>
<dbReference type="RefSeq" id="WP_046850569.1">
    <property type="nucleotide sequence ID" value="NZ_CP011451.1"/>
</dbReference>
<protein>
    <submittedName>
        <fullName evidence="1">Uncharacterized protein</fullName>
    </submittedName>
</protein>